<dbReference type="EMBL" id="QUSF01000180">
    <property type="protein sequence ID" value="RLV88675.1"/>
    <property type="molecule type" value="Genomic_DNA"/>
</dbReference>
<sequence>GAFPVVPRERRPQRPRFRPGPAHWKVRKCRPREPSAPAIGAIGEKRARLRLFSEPDVITDGFFVSCPALPQLPLCCKEQDAQTALQLFVSLEQTSSDQWENLQPWQNLCSHWIAMTQ</sequence>
<protein>
    <submittedName>
        <fullName evidence="2">Uncharacterized protein</fullName>
    </submittedName>
</protein>
<feature type="non-terminal residue" evidence="2">
    <location>
        <position position="1"/>
    </location>
</feature>
<proteinExistence type="predicted"/>
<evidence type="ECO:0000313" key="3">
    <source>
        <dbReference type="Proteomes" id="UP000276834"/>
    </source>
</evidence>
<reference evidence="2 3" key="1">
    <citation type="journal article" date="2018" name="Proc. R. Soc. B">
        <title>A non-coding region near Follistatin controls head colour polymorphism in the Gouldian finch.</title>
        <authorList>
            <person name="Toomey M.B."/>
            <person name="Marques C.I."/>
            <person name="Andrade P."/>
            <person name="Araujo P.M."/>
            <person name="Sabatino S."/>
            <person name="Gazda M.A."/>
            <person name="Afonso S."/>
            <person name="Lopes R.J."/>
            <person name="Corbo J.C."/>
            <person name="Carneiro M."/>
        </authorList>
    </citation>
    <scope>NUCLEOTIDE SEQUENCE [LARGE SCALE GENOMIC DNA]</scope>
    <source>
        <strain evidence="2">Red01</strain>
        <tissue evidence="2">Muscle</tissue>
    </source>
</reference>
<organism evidence="2 3">
    <name type="scientific">Chloebia gouldiae</name>
    <name type="common">Gouldian finch</name>
    <name type="synonym">Erythrura gouldiae</name>
    <dbReference type="NCBI Taxonomy" id="44316"/>
    <lineage>
        <taxon>Eukaryota</taxon>
        <taxon>Metazoa</taxon>
        <taxon>Chordata</taxon>
        <taxon>Craniata</taxon>
        <taxon>Vertebrata</taxon>
        <taxon>Euteleostomi</taxon>
        <taxon>Archelosauria</taxon>
        <taxon>Archosauria</taxon>
        <taxon>Dinosauria</taxon>
        <taxon>Saurischia</taxon>
        <taxon>Theropoda</taxon>
        <taxon>Coelurosauria</taxon>
        <taxon>Aves</taxon>
        <taxon>Neognathae</taxon>
        <taxon>Neoaves</taxon>
        <taxon>Telluraves</taxon>
        <taxon>Australaves</taxon>
        <taxon>Passeriformes</taxon>
        <taxon>Passeroidea</taxon>
        <taxon>Passeridae</taxon>
        <taxon>Chloebia</taxon>
    </lineage>
</organism>
<evidence type="ECO:0000313" key="2">
    <source>
        <dbReference type="EMBL" id="RLV88675.1"/>
    </source>
</evidence>
<accession>A0A3L8RVV5</accession>
<dbReference type="OrthoDB" id="10594698at2759"/>
<feature type="region of interest" description="Disordered" evidence="1">
    <location>
        <begin position="1"/>
        <end position="29"/>
    </location>
</feature>
<comment type="caution">
    <text evidence="2">The sequence shown here is derived from an EMBL/GenBank/DDBJ whole genome shotgun (WGS) entry which is preliminary data.</text>
</comment>
<name>A0A3L8RVV5_CHLGU</name>
<dbReference type="Proteomes" id="UP000276834">
    <property type="component" value="Unassembled WGS sequence"/>
</dbReference>
<keyword evidence="3" id="KW-1185">Reference proteome</keyword>
<dbReference type="AlphaFoldDB" id="A0A3L8RVV5"/>
<evidence type="ECO:0000256" key="1">
    <source>
        <dbReference type="SAM" id="MobiDB-lite"/>
    </source>
</evidence>
<gene>
    <name evidence="2" type="ORF">DV515_00015401</name>
</gene>